<dbReference type="InterPro" id="IPR003717">
    <property type="entry name" value="RecO"/>
</dbReference>
<proteinExistence type="inferred from homology"/>
<dbReference type="Pfam" id="PF11967">
    <property type="entry name" value="RecO_N"/>
    <property type="match status" value="1"/>
</dbReference>
<dbReference type="InterPro" id="IPR037278">
    <property type="entry name" value="ARFGAP/RecO"/>
</dbReference>
<dbReference type="PANTHER" id="PTHR33991:SF1">
    <property type="entry name" value="DNA REPAIR PROTEIN RECO"/>
    <property type="match status" value="1"/>
</dbReference>
<dbReference type="SUPFAM" id="SSF50249">
    <property type="entry name" value="Nucleic acid-binding proteins"/>
    <property type="match status" value="1"/>
</dbReference>
<reference evidence="9 10" key="1">
    <citation type="submission" date="2020-08" db="EMBL/GenBank/DDBJ databases">
        <title>Edaphobacter telluris sp. nov. and Acidobacterium dinghuensis sp. nov., two acidobacteria isolated from forest soil.</title>
        <authorList>
            <person name="Fu J."/>
            <person name="Qiu L."/>
        </authorList>
    </citation>
    <scope>NUCLEOTIDE SEQUENCE [LARGE SCALE GENOMIC DNA]</scope>
    <source>
        <strain evidence="9">4Y35</strain>
    </source>
</reference>
<evidence type="ECO:0000256" key="7">
    <source>
        <dbReference type="HAMAP-Rule" id="MF_00201"/>
    </source>
</evidence>
<evidence type="ECO:0000256" key="1">
    <source>
        <dbReference type="ARBA" id="ARBA00007452"/>
    </source>
</evidence>
<dbReference type="RefSeq" id="WP_186745308.1">
    <property type="nucleotide sequence ID" value="NZ_CP060394.1"/>
</dbReference>
<dbReference type="Gene3D" id="2.40.50.140">
    <property type="entry name" value="Nucleic acid-binding proteins"/>
    <property type="match status" value="1"/>
</dbReference>
<organism evidence="9 10">
    <name type="scientific">Alloacidobacterium dinghuense</name>
    <dbReference type="NCBI Taxonomy" id="2763107"/>
    <lineage>
        <taxon>Bacteria</taxon>
        <taxon>Pseudomonadati</taxon>
        <taxon>Acidobacteriota</taxon>
        <taxon>Terriglobia</taxon>
        <taxon>Terriglobales</taxon>
        <taxon>Acidobacteriaceae</taxon>
        <taxon>Alloacidobacterium</taxon>
    </lineage>
</organism>
<dbReference type="KEGG" id="adin:H7849_07270"/>
<feature type="domain" description="DNA replication/recombination mediator RecO N-terminal" evidence="8">
    <location>
        <begin position="1"/>
        <end position="80"/>
    </location>
</feature>
<evidence type="ECO:0000256" key="5">
    <source>
        <dbReference type="ARBA" id="ARBA00023204"/>
    </source>
</evidence>
<gene>
    <name evidence="7 9" type="primary">recO</name>
    <name evidence="9" type="ORF">H7849_07270</name>
</gene>
<sequence length="247" mass="27697">MTVHQAEAVVLRTWPIHEADLIVSLLTRDQGKIKGVAKAASKSRRRFGGALEPMTHVLANYAEKPRQELVRLDSFEIVTSPLSDSVDYTRAAALAFYSEVLEEILPDRDPQDAVFRLVLAVLDHTRTGGIWMPVTYFALWITRLMGWMPDVLHCTVCGEAFVGRPAYWHAHADGLVCVDHKRLASSTLSVESLAMALRIFRQPITVFANEDWPRSRAADLRRFAIQGLERHLERRLTTAVALAKLGG</sequence>
<dbReference type="AlphaFoldDB" id="A0A7G8BME5"/>
<evidence type="ECO:0000256" key="6">
    <source>
        <dbReference type="ARBA" id="ARBA00033409"/>
    </source>
</evidence>
<keyword evidence="3 7" id="KW-0227">DNA damage</keyword>
<evidence type="ECO:0000259" key="8">
    <source>
        <dbReference type="Pfam" id="PF11967"/>
    </source>
</evidence>
<dbReference type="HAMAP" id="MF_00201">
    <property type="entry name" value="RecO"/>
    <property type="match status" value="1"/>
</dbReference>
<accession>A0A7G8BME5</accession>
<keyword evidence="5 7" id="KW-0234">DNA repair</keyword>
<dbReference type="GO" id="GO:0006310">
    <property type="term" value="P:DNA recombination"/>
    <property type="evidence" value="ECO:0007669"/>
    <property type="project" value="UniProtKB-UniRule"/>
</dbReference>
<evidence type="ECO:0000256" key="4">
    <source>
        <dbReference type="ARBA" id="ARBA00023172"/>
    </source>
</evidence>
<evidence type="ECO:0000313" key="10">
    <source>
        <dbReference type="Proteomes" id="UP000515312"/>
    </source>
</evidence>
<evidence type="ECO:0000256" key="2">
    <source>
        <dbReference type="ARBA" id="ARBA00021310"/>
    </source>
</evidence>
<keyword evidence="10" id="KW-1185">Reference proteome</keyword>
<dbReference type="PANTHER" id="PTHR33991">
    <property type="entry name" value="DNA REPAIR PROTEIN RECO"/>
    <property type="match status" value="1"/>
</dbReference>
<keyword evidence="4 7" id="KW-0233">DNA recombination</keyword>
<evidence type="ECO:0000256" key="3">
    <source>
        <dbReference type="ARBA" id="ARBA00022763"/>
    </source>
</evidence>
<dbReference type="Proteomes" id="UP000515312">
    <property type="component" value="Chromosome"/>
</dbReference>
<evidence type="ECO:0000313" key="9">
    <source>
        <dbReference type="EMBL" id="QNI33715.1"/>
    </source>
</evidence>
<dbReference type="Gene3D" id="1.20.1440.120">
    <property type="entry name" value="Recombination protein O, C-terminal domain"/>
    <property type="match status" value="1"/>
</dbReference>
<dbReference type="InterPro" id="IPR042242">
    <property type="entry name" value="RecO_C"/>
</dbReference>
<comment type="similarity">
    <text evidence="1 7">Belongs to the RecO family.</text>
</comment>
<dbReference type="GO" id="GO:0043590">
    <property type="term" value="C:bacterial nucleoid"/>
    <property type="evidence" value="ECO:0007669"/>
    <property type="project" value="TreeGrafter"/>
</dbReference>
<dbReference type="GO" id="GO:0006302">
    <property type="term" value="P:double-strand break repair"/>
    <property type="evidence" value="ECO:0007669"/>
    <property type="project" value="TreeGrafter"/>
</dbReference>
<protein>
    <recommendedName>
        <fullName evidence="2 7">DNA repair protein RecO</fullName>
    </recommendedName>
    <alternativeName>
        <fullName evidence="6 7">Recombination protein O</fullName>
    </alternativeName>
</protein>
<dbReference type="InterPro" id="IPR022572">
    <property type="entry name" value="DNA_rep/recomb_RecO_N"/>
</dbReference>
<dbReference type="EMBL" id="CP060394">
    <property type="protein sequence ID" value="QNI33715.1"/>
    <property type="molecule type" value="Genomic_DNA"/>
</dbReference>
<comment type="function">
    <text evidence="7">Involved in DNA repair and RecF pathway recombination.</text>
</comment>
<name>A0A7G8BME5_9BACT</name>
<dbReference type="SUPFAM" id="SSF57863">
    <property type="entry name" value="ArfGap/RecO-like zinc finger"/>
    <property type="match status" value="1"/>
</dbReference>
<dbReference type="NCBIfam" id="TIGR00613">
    <property type="entry name" value="reco"/>
    <property type="match status" value="1"/>
</dbReference>
<dbReference type="Pfam" id="PF02565">
    <property type="entry name" value="RecO_C"/>
    <property type="match status" value="1"/>
</dbReference>
<dbReference type="InterPro" id="IPR012340">
    <property type="entry name" value="NA-bd_OB-fold"/>
</dbReference>